<evidence type="ECO:0000313" key="1">
    <source>
        <dbReference type="EMBL" id="ROQ20266.1"/>
    </source>
</evidence>
<reference evidence="1 2" key="1">
    <citation type="submission" date="2018-11" db="EMBL/GenBank/DDBJ databases">
        <title>Genomic Encyclopedia of Type Strains, Phase IV (KMG-IV): sequencing the most valuable type-strain genomes for metagenomic binning, comparative biology and taxonomic classification.</title>
        <authorList>
            <person name="Goeker M."/>
        </authorList>
    </citation>
    <scope>NUCLEOTIDE SEQUENCE [LARGE SCALE GENOMIC DNA]</scope>
    <source>
        <strain evidence="1 2">DSM 16974</strain>
    </source>
</reference>
<dbReference type="Pfam" id="PF11197">
    <property type="entry name" value="DUF2835"/>
    <property type="match status" value="1"/>
</dbReference>
<name>A0A3N1P622_9GAMM</name>
<gene>
    <name evidence="1" type="ORF">EDC38_0867</name>
</gene>
<organism evidence="1 2">
    <name type="scientific">Marinimicrobium koreense</name>
    <dbReference type="NCBI Taxonomy" id="306545"/>
    <lineage>
        <taxon>Bacteria</taxon>
        <taxon>Pseudomonadati</taxon>
        <taxon>Pseudomonadota</taxon>
        <taxon>Gammaproteobacteria</taxon>
        <taxon>Cellvibrionales</taxon>
        <taxon>Cellvibrionaceae</taxon>
        <taxon>Marinimicrobium</taxon>
    </lineage>
</organism>
<dbReference type="AlphaFoldDB" id="A0A3N1P622"/>
<sequence length="77" mass="8982">MVSPLNAVIVNLYISPDEYQRWYQGSAQSVLAQTVDGRSVRFPAPILRQFVTREGIRGRFRIHFDADNRFKKIEKID</sequence>
<comment type="caution">
    <text evidence="1">The sequence shown here is derived from an EMBL/GenBank/DDBJ whole genome shotgun (WGS) entry which is preliminary data.</text>
</comment>
<protein>
    <submittedName>
        <fullName evidence="1">Uncharacterized protein DUF2835</fullName>
    </submittedName>
</protein>
<dbReference type="Proteomes" id="UP000273643">
    <property type="component" value="Unassembled WGS sequence"/>
</dbReference>
<proteinExistence type="predicted"/>
<dbReference type="EMBL" id="RJUK01000001">
    <property type="protein sequence ID" value="ROQ20266.1"/>
    <property type="molecule type" value="Genomic_DNA"/>
</dbReference>
<evidence type="ECO:0000313" key="2">
    <source>
        <dbReference type="Proteomes" id="UP000273643"/>
    </source>
</evidence>
<keyword evidence="2" id="KW-1185">Reference proteome</keyword>
<accession>A0A3N1P622</accession>
<dbReference type="InterPro" id="IPR021363">
    <property type="entry name" value="DUF2835"/>
</dbReference>